<evidence type="ECO:0000313" key="1">
    <source>
        <dbReference type="EMBL" id="KAK7572074.1"/>
    </source>
</evidence>
<dbReference type="EMBL" id="JBBCAQ010000038">
    <property type="protein sequence ID" value="KAK7572074.1"/>
    <property type="molecule type" value="Genomic_DNA"/>
</dbReference>
<reference evidence="1 2" key="1">
    <citation type="submission" date="2024-03" db="EMBL/GenBank/DDBJ databases">
        <title>Adaptation during the transition from Ophiocordyceps entomopathogen to insect associate is accompanied by gene loss and intensified selection.</title>
        <authorList>
            <person name="Ward C.M."/>
            <person name="Onetto C.A."/>
            <person name="Borneman A.R."/>
        </authorList>
    </citation>
    <scope>NUCLEOTIDE SEQUENCE [LARGE SCALE GENOMIC DNA]</scope>
    <source>
        <strain evidence="1">AWRI1</strain>
        <tissue evidence="1">Single Adult Female</tissue>
    </source>
</reference>
<gene>
    <name evidence="1" type="ORF">V9T40_014546</name>
</gene>
<accession>A0AAN9T7B1</accession>
<protein>
    <submittedName>
        <fullName evidence="1">Uncharacterized protein</fullName>
    </submittedName>
</protein>
<evidence type="ECO:0000313" key="2">
    <source>
        <dbReference type="Proteomes" id="UP001367676"/>
    </source>
</evidence>
<keyword evidence="2" id="KW-1185">Reference proteome</keyword>
<dbReference type="AlphaFoldDB" id="A0AAN9T7B1"/>
<comment type="caution">
    <text evidence="1">The sequence shown here is derived from an EMBL/GenBank/DDBJ whole genome shotgun (WGS) entry which is preliminary data.</text>
</comment>
<proteinExistence type="predicted"/>
<sequence>MVGSLDGRHHQSSYLETGHSVAIATPPIKLTPFGHTRHLVTGWTPVSKFIYTQAVMMIGGKGDEHLLSQQISENLA</sequence>
<name>A0AAN9T7B1_9HEMI</name>
<dbReference type="Proteomes" id="UP001367676">
    <property type="component" value="Unassembled WGS sequence"/>
</dbReference>
<organism evidence="1 2">
    <name type="scientific">Parthenolecanium corni</name>
    <dbReference type="NCBI Taxonomy" id="536013"/>
    <lineage>
        <taxon>Eukaryota</taxon>
        <taxon>Metazoa</taxon>
        <taxon>Ecdysozoa</taxon>
        <taxon>Arthropoda</taxon>
        <taxon>Hexapoda</taxon>
        <taxon>Insecta</taxon>
        <taxon>Pterygota</taxon>
        <taxon>Neoptera</taxon>
        <taxon>Paraneoptera</taxon>
        <taxon>Hemiptera</taxon>
        <taxon>Sternorrhyncha</taxon>
        <taxon>Coccoidea</taxon>
        <taxon>Coccidae</taxon>
        <taxon>Parthenolecanium</taxon>
    </lineage>
</organism>